<accession>A0A9J6A772</accession>
<feature type="non-terminal residue" evidence="1">
    <location>
        <position position="1"/>
    </location>
</feature>
<reference evidence="1 2" key="1">
    <citation type="submission" date="2020-09" db="EMBL/GenBank/DDBJ databases">
        <title>De no assembly of potato wild relative species, Solanum commersonii.</title>
        <authorList>
            <person name="Cho K."/>
        </authorList>
    </citation>
    <scope>NUCLEOTIDE SEQUENCE [LARGE SCALE GENOMIC DNA]</scope>
    <source>
        <strain evidence="1">LZ3.2</strain>
        <tissue evidence="1">Leaf</tissue>
    </source>
</reference>
<sequence length="65" mass="7493">MQVQAQQQYLNGLTQRMIPYSRTGVNQFKIRNQMQRSHSKRVTQCMFSPIDQKGISKACNGAECK</sequence>
<evidence type="ECO:0000313" key="1">
    <source>
        <dbReference type="EMBL" id="KAG5620377.1"/>
    </source>
</evidence>
<dbReference type="EMBL" id="JACXVP010000002">
    <property type="protein sequence ID" value="KAG5620377.1"/>
    <property type="molecule type" value="Genomic_DNA"/>
</dbReference>
<proteinExistence type="predicted"/>
<dbReference type="AlphaFoldDB" id="A0A9J6A772"/>
<protein>
    <submittedName>
        <fullName evidence="1">Uncharacterized protein</fullName>
    </submittedName>
</protein>
<evidence type="ECO:0000313" key="2">
    <source>
        <dbReference type="Proteomes" id="UP000824120"/>
    </source>
</evidence>
<keyword evidence="2" id="KW-1185">Reference proteome</keyword>
<organism evidence="1 2">
    <name type="scientific">Solanum commersonii</name>
    <name type="common">Commerson's wild potato</name>
    <name type="synonym">Commerson's nightshade</name>
    <dbReference type="NCBI Taxonomy" id="4109"/>
    <lineage>
        <taxon>Eukaryota</taxon>
        <taxon>Viridiplantae</taxon>
        <taxon>Streptophyta</taxon>
        <taxon>Embryophyta</taxon>
        <taxon>Tracheophyta</taxon>
        <taxon>Spermatophyta</taxon>
        <taxon>Magnoliopsida</taxon>
        <taxon>eudicotyledons</taxon>
        <taxon>Gunneridae</taxon>
        <taxon>Pentapetalae</taxon>
        <taxon>asterids</taxon>
        <taxon>lamiids</taxon>
        <taxon>Solanales</taxon>
        <taxon>Solanaceae</taxon>
        <taxon>Solanoideae</taxon>
        <taxon>Solaneae</taxon>
        <taxon>Solanum</taxon>
    </lineage>
</organism>
<name>A0A9J6A772_SOLCO</name>
<gene>
    <name evidence="1" type="ORF">H5410_005595</name>
</gene>
<comment type="caution">
    <text evidence="1">The sequence shown here is derived from an EMBL/GenBank/DDBJ whole genome shotgun (WGS) entry which is preliminary data.</text>
</comment>
<dbReference type="Proteomes" id="UP000824120">
    <property type="component" value="Chromosome 2"/>
</dbReference>